<evidence type="ECO:0000313" key="1">
    <source>
        <dbReference type="EMBL" id="QNP44802.1"/>
    </source>
</evidence>
<evidence type="ECO:0000313" key="2">
    <source>
        <dbReference type="Proteomes" id="UP000516105"/>
    </source>
</evidence>
<protein>
    <submittedName>
        <fullName evidence="1">Uncharacterized protein</fullName>
    </submittedName>
</protein>
<name>A0ABX6T798_9SPHN</name>
<sequence length="67" mass="7538">MQLLVGVIDGLDELGEARRFVYRPEARETLTQQLDFALCQQTYGYDSFLGQIGAPQLTSISNEAFRP</sequence>
<accession>A0ABX6T798</accession>
<gene>
    <name evidence="1" type="ORF">H9L14_08470</name>
</gene>
<keyword evidence="2" id="KW-1185">Reference proteome</keyword>
<reference evidence="1 2" key="1">
    <citation type="submission" date="2020-08" db="EMBL/GenBank/DDBJ databases">
        <title>Genome sequence of Sphingomonas sediminicola KACC 15039T.</title>
        <authorList>
            <person name="Hyun D.-W."/>
            <person name="Bae J.-W."/>
        </authorList>
    </citation>
    <scope>NUCLEOTIDE SEQUENCE [LARGE SCALE GENOMIC DNA]</scope>
    <source>
        <strain evidence="1 2">KACC 15039</strain>
    </source>
</reference>
<dbReference type="EMBL" id="CP060782">
    <property type="protein sequence ID" value="QNP44802.1"/>
    <property type="molecule type" value="Genomic_DNA"/>
</dbReference>
<organism evidence="1 2">
    <name type="scientific">Sphingomonas sediminicola</name>
    <dbReference type="NCBI Taxonomy" id="386874"/>
    <lineage>
        <taxon>Bacteria</taxon>
        <taxon>Pseudomonadati</taxon>
        <taxon>Pseudomonadota</taxon>
        <taxon>Alphaproteobacteria</taxon>
        <taxon>Sphingomonadales</taxon>
        <taxon>Sphingomonadaceae</taxon>
        <taxon>Sphingomonas</taxon>
    </lineage>
</organism>
<dbReference type="Proteomes" id="UP000516105">
    <property type="component" value="Chromosome"/>
</dbReference>
<proteinExistence type="predicted"/>